<comment type="caution">
    <text evidence="1">The sequence shown here is derived from an EMBL/GenBank/DDBJ whole genome shotgun (WGS) entry which is preliminary data.</text>
</comment>
<feature type="non-terminal residue" evidence="1">
    <location>
        <position position="126"/>
    </location>
</feature>
<organism evidence="1 2">
    <name type="scientific">Polarella glacialis</name>
    <name type="common">Dinoflagellate</name>
    <dbReference type="NCBI Taxonomy" id="89957"/>
    <lineage>
        <taxon>Eukaryota</taxon>
        <taxon>Sar</taxon>
        <taxon>Alveolata</taxon>
        <taxon>Dinophyceae</taxon>
        <taxon>Suessiales</taxon>
        <taxon>Suessiaceae</taxon>
        <taxon>Polarella</taxon>
    </lineage>
</organism>
<name>A0A813LMQ0_POLGL</name>
<proteinExistence type="predicted"/>
<evidence type="ECO:0000313" key="2">
    <source>
        <dbReference type="Proteomes" id="UP000626109"/>
    </source>
</evidence>
<dbReference type="EMBL" id="CAJNNW010036198">
    <property type="protein sequence ID" value="CAE8732643.1"/>
    <property type="molecule type" value="Genomic_DNA"/>
</dbReference>
<reference evidence="1" key="1">
    <citation type="submission" date="2021-02" db="EMBL/GenBank/DDBJ databases">
        <authorList>
            <person name="Dougan E. K."/>
            <person name="Rhodes N."/>
            <person name="Thang M."/>
            <person name="Chan C."/>
        </authorList>
    </citation>
    <scope>NUCLEOTIDE SEQUENCE</scope>
</reference>
<feature type="non-terminal residue" evidence="1">
    <location>
        <position position="1"/>
    </location>
</feature>
<accession>A0A813LMQ0</accession>
<protein>
    <submittedName>
        <fullName evidence="1">Uncharacterized protein</fullName>
    </submittedName>
</protein>
<dbReference type="Proteomes" id="UP000626109">
    <property type="component" value="Unassembled WGS sequence"/>
</dbReference>
<evidence type="ECO:0000313" key="1">
    <source>
        <dbReference type="EMBL" id="CAE8732643.1"/>
    </source>
</evidence>
<sequence length="126" mass="13522">AEDMDAATLELLGHCGQEVQGSSSSSQGEWCRSVALLGMVELLLAAPCGGHIHSRGSLPTVPVDPVLTRSLAVAARDATAQVEAVASWLLRVPSCEERFEERFWPLFSSTCRVLRDLCGLLFLGLP</sequence>
<dbReference type="AlphaFoldDB" id="A0A813LMQ0"/>
<gene>
    <name evidence="1" type="ORF">PGLA2088_LOCUS46485</name>
</gene>